<reference evidence="1 2" key="1">
    <citation type="submission" date="2020-11" db="EMBL/GenBank/DDBJ databases">
        <title>Fusibacter basophilias sp. nov.</title>
        <authorList>
            <person name="Qiu D."/>
        </authorList>
    </citation>
    <scope>NUCLEOTIDE SEQUENCE [LARGE SCALE GENOMIC DNA]</scope>
    <source>
        <strain evidence="1 2">Q10-2</strain>
    </source>
</reference>
<name>A0ABS0A099_9FIRM</name>
<sequence>MKKCFGLIVNRLDDKVTLIDFLLNAKQFGHTIDEVIIIYSQDIDRGYLENIRTFVKVKLIHVNRLDRIYDALHGMGISEKAIVKILGMGDFEETGLVTYSKKRNLVLLQALLDDMDIVYFIDSDVHPCVLYAEGKCEEIDFVGVHLNHLLFKNVAATTSDYSGYFILPPMKFNHMEAFLTGIQKEGAIAYMNTSDLHNCLKLGIHEHYRTPTFTNKLLGGNLAMRTGFLNRIPPFFSFFYKVADQYYLTRGEDTTMGVFFDQNHLKVIDIDVKITHDTFGTYPKRPDLLNDPLIKNRLFYASMGWIGRNPFLNYILGKDVQAIADAQKKEMIVGAEALAHYTNDSRFLMLPQAIDSAVANLPAMIERYEEVKSAWFEITKTIERRKG</sequence>
<accession>A0ABS0A099</accession>
<dbReference type="Proteomes" id="UP000614200">
    <property type="component" value="Unassembled WGS sequence"/>
</dbReference>
<dbReference type="RefSeq" id="WP_194703891.1">
    <property type="nucleotide sequence ID" value="NZ_JADKNH010000018.1"/>
</dbReference>
<protein>
    <submittedName>
        <fullName evidence="1">Uncharacterized protein</fullName>
    </submittedName>
</protein>
<evidence type="ECO:0000313" key="1">
    <source>
        <dbReference type="EMBL" id="MBF4695656.1"/>
    </source>
</evidence>
<organism evidence="1 2">
    <name type="scientific">Fusibacter ferrireducens</name>
    <dbReference type="NCBI Taxonomy" id="2785058"/>
    <lineage>
        <taxon>Bacteria</taxon>
        <taxon>Bacillati</taxon>
        <taxon>Bacillota</taxon>
        <taxon>Clostridia</taxon>
        <taxon>Eubacteriales</taxon>
        <taxon>Eubacteriales Family XII. Incertae Sedis</taxon>
        <taxon>Fusibacter</taxon>
    </lineage>
</organism>
<proteinExistence type="predicted"/>
<keyword evidence="2" id="KW-1185">Reference proteome</keyword>
<dbReference type="EMBL" id="JADKNH010000018">
    <property type="protein sequence ID" value="MBF4695656.1"/>
    <property type="molecule type" value="Genomic_DNA"/>
</dbReference>
<evidence type="ECO:0000313" key="2">
    <source>
        <dbReference type="Proteomes" id="UP000614200"/>
    </source>
</evidence>
<comment type="caution">
    <text evidence="1">The sequence shown here is derived from an EMBL/GenBank/DDBJ whole genome shotgun (WGS) entry which is preliminary data.</text>
</comment>
<gene>
    <name evidence="1" type="ORF">ISU02_21385</name>
</gene>